<feature type="region of interest" description="Disordered" evidence="1">
    <location>
        <begin position="277"/>
        <end position="296"/>
    </location>
</feature>
<evidence type="ECO:0000313" key="3">
    <source>
        <dbReference type="Proteomes" id="UP001153636"/>
    </source>
</evidence>
<dbReference type="Proteomes" id="UP001153636">
    <property type="component" value="Chromosome 12"/>
</dbReference>
<dbReference type="EMBL" id="OV651824">
    <property type="protein sequence ID" value="CAH1102038.1"/>
    <property type="molecule type" value="Genomic_DNA"/>
</dbReference>
<accession>A0A9P0CK15</accession>
<proteinExistence type="predicted"/>
<protein>
    <recommendedName>
        <fullName evidence="4">Ty3 transposon capsid-like protein domain-containing protein</fullName>
    </recommendedName>
</protein>
<sequence length="296" mass="34157">MARTMAQLIGDIKISIGELQAKMKEAFEIQQTFHVQMGKSMVAMHKETLTLNEQSMKRIEASMSLRNSTNSMESLISTEPRNDRPVYVSPPPAIPRFKGDGSKHPVKFIEELETYIRKLEIPYNKQLDTVYDALSGNAEDWSTIYKLSWMNFGDFKEDFLDSYWSDIEQNKVRHQISSHKWITNNRYSMENHFAKYVGLARLLTKPIPEDVLLSEIMRHFPKHIQSLWMLKENRTIAKAAQFLRHQDNISAAGSSRYETGYFSGNPNPYKKIRTETNTDIANRQSNNVSGNGPRSN</sequence>
<dbReference type="AlphaFoldDB" id="A0A9P0CK15"/>
<name>A0A9P0CK15_9CUCU</name>
<organism evidence="2 3">
    <name type="scientific">Psylliodes chrysocephalus</name>
    <dbReference type="NCBI Taxonomy" id="3402493"/>
    <lineage>
        <taxon>Eukaryota</taxon>
        <taxon>Metazoa</taxon>
        <taxon>Ecdysozoa</taxon>
        <taxon>Arthropoda</taxon>
        <taxon>Hexapoda</taxon>
        <taxon>Insecta</taxon>
        <taxon>Pterygota</taxon>
        <taxon>Neoptera</taxon>
        <taxon>Endopterygota</taxon>
        <taxon>Coleoptera</taxon>
        <taxon>Polyphaga</taxon>
        <taxon>Cucujiformia</taxon>
        <taxon>Chrysomeloidea</taxon>
        <taxon>Chrysomelidae</taxon>
        <taxon>Galerucinae</taxon>
        <taxon>Alticini</taxon>
        <taxon>Psylliodes</taxon>
    </lineage>
</organism>
<evidence type="ECO:0000313" key="2">
    <source>
        <dbReference type="EMBL" id="CAH1102038.1"/>
    </source>
</evidence>
<gene>
    <name evidence="2" type="ORF">PSYICH_LOCUS3514</name>
</gene>
<keyword evidence="3" id="KW-1185">Reference proteome</keyword>
<evidence type="ECO:0008006" key="4">
    <source>
        <dbReference type="Google" id="ProtNLM"/>
    </source>
</evidence>
<dbReference type="OrthoDB" id="64867at2759"/>
<evidence type="ECO:0000256" key="1">
    <source>
        <dbReference type="SAM" id="MobiDB-lite"/>
    </source>
</evidence>
<reference evidence="2" key="1">
    <citation type="submission" date="2022-01" db="EMBL/GenBank/DDBJ databases">
        <authorList>
            <person name="King R."/>
        </authorList>
    </citation>
    <scope>NUCLEOTIDE SEQUENCE</scope>
</reference>